<dbReference type="AlphaFoldDB" id="A0AA50KGI2"/>
<sequence length="242" mass="26932">MKTLTITFANKETTLNAVEINGVEFYNMNDIFNASSELKPSKRPSRWNNKLSKRYEDEGKMVVLTGENNRPPKMASGVEKPTLVKMAHGGAIKEEARHGTQEAVVAYSQWIQTDFAYAVNAAFSALIDGDVDTALAIAQSVAKVQREVAKKSYRAMTDAIQAVSDNKFAYSNFAKLAFRVATGYELKDIQGEKLKGEDNRDFLVRMGDIQSVSNLDKVQIQIQTLLSIGMTFTQIKEHLLPN</sequence>
<proteinExistence type="predicted"/>
<dbReference type="GeneID" id="301338756"/>
<accession>A0AA50KGI2</accession>
<reference evidence="1" key="1">
    <citation type="submission" date="2023-08" db="EMBL/GenBank/DDBJ databases">
        <title>Complete genome sequence of Shewanella oncorhynchi Z-P2, a siderophore putrebactin-producing bacterium.</title>
        <authorList>
            <person name="Zhang Y."/>
        </authorList>
    </citation>
    <scope>NUCLEOTIDE SEQUENCE</scope>
    <source>
        <strain evidence="1">Z-P2</strain>
    </source>
</reference>
<dbReference type="KEGG" id="sog:RA178_06190"/>
<evidence type="ECO:0000313" key="1">
    <source>
        <dbReference type="EMBL" id="WMB74201.1"/>
    </source>
</evidence>
<dbReference type="RefSeq" id="WP_306684937.1">
    <property type="nucleotide sequence ID" value="NZ_CP132914.1"/>
</dbReference>
<gene>
    <name evidence="1" type="ORF">RA178_06190</name>
</gene>
<organism evidence="1">
    <name type="scientific">Shewanella oncorhynchi</name>
    <dbReference type="NCBI Taxonomy" id="2726434"/>
    <lineage>
        <taxon>Bacteria</taxon>
        <taxon>Pseudomonadati</taxon>
        <taxon>Pseudomonadota</taxon>
        <taxon>Gammaproteobacteria</taxon>
        <taxon>Alteromonadales</taxon>
        <taxon>Shewanellaceae</taxon>
        <taxon>Shewanella</taxon>
    </lineage>
</organism>
<dbReference type="EMBL" id="CP132914">
    <property type="protein sequence ID" value="WMB74201.1"/>
    <property type="molecule type" value="Genomic_DNA"/>
</dbReference>
<name>A0AA50KGI2_9GAMM</name>
<protein>
    <submittedName>
        <fullName evidence="1">KilA-N domain-containing protein</fullName>
    </submittedName>
</protein>
<dbReference type="Proteomes" id="UP001236800">
    <property type="component" value="Chromosome"/>
</dbReference>